<dbReference type="Proteomes" id="UP000470878">
    <property type="component" value="Unassembled WGS sequence"/>
</dbReference>
<reference evidence="1 2" key="1">
    <citation type="submission" date="2019-11" db="EMBL/GenBank/DDBJ databases">
        <title>Draft genome sequence of 12 host-associated Lactobacillus reuteri rodent strains.</title>
        <authorList>
            <person name="Zhang S."/>
            <person name="Ozcam M."/>
            <person name="Van Pijkeren J.P."/>
        </authorList>
    </citation>
    <scope>NUCLEOTIDE SEQUENCE [LARGE SCALE GENOMIC DNA]</scope>
    <source>
        <strain evidence="1 2">CR</strain>
    </source>
</reference>
<proteinExistence type="predicted"/>
<dbReference type="EMBL" id="WJMX01000001">
    <property type="protein sequence ID" value="MRH79343.1"/>
    <property type="molecule type" value="Genomic_DNA"/>
</dbReference>
<comment type="caution">
    <text evidence="1">The sequence shown here is derived from an EMBL/GenBank/DDBJ whole genome shotgun (WGS) entry which is preliminary data.</text>
</comment>
<dbReference type="RefSeq" id="WP_153702563.1">
    <property type="nucleotide sequence ID" value="NZ_WJMX01000001.1"/>
</dbReference>
<gene>
    <name evidence="1" type="ORF">GIX77_00875</name>
</gene>
<organism evidence="1 2">
    <name type="scientific">Limosilactobacillus reuteri</name>
    <name type="common">Lactobacillus reuteri</name>
    <dbReference type="NCBI Taxonomy" id="1598"/>
    <lineage>
        <taxon>Bacteria</taxon>
        <taxon>Bacillati</taxon>
        <taxon>Bacillota</taxon>
        <taxon>Bacilli</taxon>
        <taxon>Lactobacillales</taxon>
        <taxon>Lactobacillaceae</taxon>
        <taxon>Limosilactobacillus</taxon>
    </lineage>
</organism>
<evidence type="ECO:0000313" key="2">
    <source>
        <dbReference type="Proteomes" id="UP000470878"/>
    </source>
</evidence>
<name>A0A7X2G2B0_LIMRT</name>
<evidence type="ECO:0000313" key="1">
    <source>
        <dbReference type="EMBL" id="MRH79343.1"/>
    </source>
</evidence>
<dbReference type="AlphaFoldDB" id="A0A7X2G2B0"/>
<protein>
    <submittedName>
        <fullName evidence="1">Uncharacterized protein</fullName>
    </submittedName>
</protein>
<accession>A0A7X2G2B0</accession>
<sequence length="292" mass="34050">MFSAFRNLFKSKEVKDQINEDKIEKEDLNSKQSASFRIKSIGKVNTLSVYNLNRTMKTYKLFDPDASFIFGKDKKFTKNRTEGKVIPLSRNNSYDFFKWFECFNEDKMLKNIIHNYNIQESVGWITLAKNNYATSLHFLRSSEKLIFSTTYTPLNLDGSIDTDALMWNRTTFKDEVSWYKQDGIGNSFWILSLGLNEKLSLLADKVYSLGFSVSKNAELVMEFLKYDHCIAMFYKYKSKDSDKVMKDMLEGTLTLEELSKHIDLFINNDEFPINLDYEILAAVAFSLKKMVL</sequence>